<evidence type="ECO:0000313" key="3">
    <source>
        <dbReference type="Proteomes" id="UP000078541"/>
    </source>
</evidence>
<gene>
    <name evidence="2" type="ORF">ALC56_09103</name>
</gene>
<dbReference type="EMBL" id="KQ981737">
    <property type="protein sequence ID" value="KYN36534.1"/>
    <property type="molecule type" value="Genomic_DNA"/>
</dbReference>
<keyword evidence="3" id="KW-1185">Reference proteome</keyword>
<organism evidence="2 3">
    <name type="scientific">Trachymyrmex septentrionalis</name>
    <dbReference type="NCBI Taxonomy" id="34720"/>
    <lineage>
        <taxon>Eukaryota</taxon>
        <taxon>Metazoa</taxon>
        <taxon>Ecdysozoa</taxon>
        <taxon>Arthropoda</taxon>
        <taxon>Hexapoda</taxon>
        <taxon>Insecta</taxon>
        <taxon>Pterygota</taxon>
        <taxon>Neoptera</taxon>
        <taxon>Endopterygota</taxon>
        <taxon>Hymenoptera</taxon>
        <taxon>Apocrita</taxon>
        <taxon>Aculeata</taxon>
        <taxon>Formicoidea</taxon>
        <taxon>Formicidae</taxon>
        <taxon>Myrmicinae</taxon>
        <taxon>Trachymyrmex</taxon>
    </lineage>
</organism>
<dbReference type="STRING" id="34720.A0A151JUK1"/>
<feature type="region of interest" description="Disordered" evidence="1">
    <location>
        <begin position="47"/>
        <end position="68"/>
    </location>
</feature>
<dbReference type="AlphaFoldDB" id="A0A151JUK1"/>
<protein>
    <submittedName>
        <fullName evidence="2">Uncharacterized protein</fullName>
    </submittedName>
</protein>
<proteinExistence type="predicted"/>
<sequence length="110" mass="12495">MRFMSTYLNGSSRIKVNPISFANIFVNFTSVYDAKAILVTRKQDKNFPKEPSFASTQAEPTQPPMKKRKSYSIAIVKQQATFQGMERVIKCVDAHVEQLTSIIDNVNEYA</sequence>
<dbReference type="Proteomes" id="UP000078541">
    <property type="component" value="Unassembled WGS sequence"/>
</dbReference>
<evidence type="ECO:0000256" key="1">
    <source>
        <dbReference type="SAM" id="MobiDB-lite"/>
    </source>
</evidence>
<evidence type="ECO:0000313" key="2">
    <source>
        <dbReference type="EMBL" id="KYN36534.1"/>
    </source>
</evidence>
<reference evidence="2 3" key="1">
    <citation type="submission" date="2016-03" db="EMBL/GenBank/DDBJ databases">
        <title>Trachymyrmex septentrionalis WGS genome.</title>
        <authorList>
            <person name="Nygaard S."/>
            <person name="Hu H."/>
            <person name="Boomsma J."/>
            <person name="Zhang G."/>
        </authorList>
    </citation>
    <scope>NUCLEOTIDE SEQUENCE [LARGE SCALE GENOMIC DNA]</scope>
    <source>
        <strain evidence="2">Tsep2-gDNA-1</strain>
        <tissue evidence="2">Whole body</tissue>
    </source>
</reference>
<name>A0A151JUK1_9HYME</name>
<accession>A0A151JUK1</accession>